<gene>
    <name evidence="3" type="ORF">PLEOSDRAFT_1099993</name>
</gene>
<feature type="compositionally biased region" description="Pro residues" evidence="1">
    <location>
        <begin position="146"/>
        <end position="164"/>
    </location>
</feature>
<feature type="transmembrane region" description="Helical" evidence="2">
    <location>
        <begin position="32"/>
        <end position="54"/>
    </location>
</feature>
<keyword evidence="2" id="KW-0472">Membrane</keyword>
<evidence type="ECO:0000256" key="1">
    <source>
        <dbReference type="SAM" id="MobiDB-lite"/>
    </source>
</evidence>
<feature type="region of interest" description="Disordered" evidence="1">
    <location>
        <begin position="94"/>
        <end position="164"/>
    </location>
</feature>
<dbReference type="AlphaFoldDB" id="A0A067P142"/>
<keyword evidence="2" id="KW-1133">Transmembrane helix</keyword>
<evidence type="ECO:0000256" key="2">
    <source>
        <dbReference type="SAM" id="Phobius"/>
    </source>
</evidence>
<dbReference type="InParanoid" id="A0A067P142"/>
<sequence>MYTKSRDVLYESEGAELLKREAPVIGGSVGGFAALIVCLVAVIILSLTGIVYLWRDDGPLSRSHRYGSSNSRGFSLPKFTNFFQFGAYRSSGHSAAPLPTHTPTSSIKMSKESVQGWARATSPDDFDPDGLRQLSYAHASRSLSLSPPPSTYSPSPAPGSPFQPPMRLDPASSVVRFENSHNVTVYHPILSASPQPSIPTITTIPSNPPSPPPPLRTVSPEPMTFNDSDADEGYKFAVHSGSHLRRILPDDVFCCANVAVFITLYF</sequence>
<protein>
    <submittedName>
        <fullName evidence="3">Uncharacterized protein</fullName>
    </submittedName>
</protein>
<evidence type="ECO:0000313" key="4">
    <source>
        <dbReference type="Proteomes" id="UP000027073"/>
    </source>
</evidence>
<proteinExistence type="predicted"/>
<evidence type="ECO:0000313" key="3">
    <source>
        <dbReference type="EMBL" id="KDQ34053.1"/>
    </source>
</evidence>
<name>A0A067P142_PLEO1</name>
<dbReference type="HOGENOM" id="CLU_1046304_0_0_1"/>
<keyword evidence="2" id="KW-0812">Transmembrane</keyword>
<organism evidence="3 4">
    <name type="scientific">Pleurotus ostreatus (strain PC15)</name>
    <name type="common">Oyster mushroom</name>
    <dbReference type="NCBI Taxonomy" id="1137138"/>
    <lineage>
        <taxon>Eukaryota</taxon>
        <taxon>Fungi</taxon>
        <taxon>Dikarya</taxon>
        <taxon>Basidiomycota</taxon>
        <taxon>Agaricomycotina</taxon>
        <taxon>Agaricomycetes</taxon>
        <taxon>Agaricomycetidae</taxon>
        <taxon>Agaricales</taxon>
        <taxon>Pleurotineae</taxon>
        <taxon>Pleurotaceae</taxon>
        <taxon>Pleurotus</taxon>
    </lineage>
</organism>
<dbReference type="VEuPathDB" id="FungiDB:PLEOSDRAFT_1099993"/>
<dbReference type="EMBL" id="KL198004">
    <property type="protein sequence ID" value="KDQ34053.1"/>
    <property type="molecule type" value="Genomic_DNA"/>
</dbReference>
<dbReference type="OrthoDB" id="3265603at2759"/>
<accession>A0A067P142</accession>
<reference evidence="4" key="1">
    <citation type="journal article" date="2014" name="Proc. Natl. Acad. Sci. U.S.A.">
        <title>Extensive sampling of basidiomycete genomes demonstrates inadequacy of the white-rot/brown-rot paradigm for wood decay fungi.</title>
        <authorList>
            <person name="Riley R."/>
            <person name="Salamov A.A."/>
            <person name="Brown D.W."/>
            <person name="Nagy L.G."/>
            <person name="Floudas D."/>
            <person name="Held B.W."/>
            <person name="Levasseur A."/>
            <person name="Lombard V."/>
            <person name="Morin E."/>
            <person name="Otillar R."/>
            <person name="Lindquist E.A."/>
            <person name="Sun H."/>
            <person name="LaButti K.M."/>
            <person name="Schmutz J."/>
            <person name="Jabbour D."/>
            <person name="Luo H."/>
            <person name="Baker S.E."/>
            <person name="Pisabarro A.G."/>
            <person name="Walton J.D."/>
            <person name="Blanchette R.A."/>
            <person name="Henrissat B."/>
            <person name="Martin F."/>
            <person name="Cullen D."/>
            <person name="Hibbett D.S."/>
            <person name="Grigoriev I.V."/>
        </authorList>
    </citation>
    <scope>NUCLEOTIDE SEQUENCE [LARGE SCALE GENOMIC DNA]</scope>
    <source>
        <strain evidence="4">PC15</strain>
    </source>
</reference>
<dbReference type="Proteomes" id="UP000027073">
    <property type="component" value="Unassembled WGS sequence"/>
</dbReference>